<dbReference type="EMBL" id="BARU01028507">
    <property type="protein sequence ID" value="GAH71449.1"/>
    <property type="molecule type" value="Genomic_DNA"/>
</dbReference>
<accession>X1IZF5</accession>
<gene>
    <name evidence="2" type="ORF">S03H2_45494</name>
</gene>
<organism evidence="2">
    <name type="scientific">marine sediment metagenome</name>
    <dbReference type="NCBI Taxonomy" id="412755"/>
    <lineage>
        <taxon>unclassified sequences</taxon>
        <taxon>metagenomes</taxon>
        <taxon>ecological metagenomes</taxon>
    </lineage>
</organism>
<sequence length="129" mass="13999">ASLRVNLPDQLFPNNWVVNKIVNTFEEKVGEHGAQMLDVKIYEDATPTWHTDYRIVATATASPIPWAVIIPLVLAIILVIAFTNLVVKVKDIDWGEIPPEISWLPLALIGGLVVLGGGAAVALAARPKE</sequence>
<keyword evidence="1" id="KW-0472">Membrane</keyword>
<evidence type="ECO:0000256" key="1">
    <source>
        <dbReference type="SAM" id="Phobius"/>
    </source>
</evidence>
<protein>
    <submittedName>
        <fullName evidence="2">Uncharacterized protein</fullName>
    </submittedName>
</protein>
<keyword evidence="1" id="KW-1133">Transmembrane helix</keyword>
<evidence type="ECO:0000313" key="2">
    <source>
        <dbReference type="EMBL" id="GAH71449.1"/>
    </source>
</evidence>
<reference evidence="2" key="1">
    <citation type="journal article" date="2014" name="Front. Microbiol.">
        <title>High frequency of phylogenetically diverse reductive dehalogenase-homologous genes in deep subseafloor sedimentary metagenomes.</title>
        <authorList>
            <person name="Kawai M."/>
            <person name="Futagami T."/>
            <person name="Toyoda A."/>
            <person name="Takaki Y."/>
            <person name="Nishi S."/>
            <person name="Hori S."/>
            <person name="Arai W."/>
            <person name="Tsubouchi T."/>
            <person name="Morono Y."/>
            <person name="Uchiyama I."/>
            <person name="Ito T."/>
            <person name="Fujiyama A."/>
            <person name="Inagaki F."/>
            <person name="Takami H."/>
        </authorList>
    </citation>
    <scope>NUCLEOTIDE SEQUENCE</scope>
    <source>
        <strain evidence="2">Expedition CK06-06</strain>
    </source>
</reference>
<proteinExistence type="predicted"/>
<keyword evidence="1" id="KW-0812">Transmembrane</keyword>
<dbReference type="AlphaFoldDB" id="X1IZF5"/>
<feature type="non-terminal residue" evidence="2">
    <location>
        <position position="1"/>
    </location>
</feature>
<name>X1IZF5_9ZZZZ</name>
<feature type="transmembrane region" description="Helical" evidence="1">
    <location>
        <begin position="64"/>
        <end position="83"/>
    </location>
</feature>
<comment type="caution">
    <text evidence="2">The sequence shown here is derived from an EMBL/GenBank/DDBJ whole genome shotgun (WGS) entry which is preliminary data.</text>
</comment>
<feature type="transmembrane region" description="Helical" evidence="1">
    <location>
        <begin position="103"/>
        <end position="125"/>
    </location>
</feature>